<sequence>MRINARNNTLFNIDNMQIENVENFTYLGSGITESGGTENDIRMRIGKVQQAFSMLNPVWRSGEYTTRTKIRIFQSNVMSVLLYGCETWKVTKSLTDKLQIFVNKCLRRIVRIFWPKTIRNEDLLHLTQQKRVENEIKSRKWGWIGHTLRKDNSSIAKTALEWNPQGKRKRCRPAQTWRRYIMDEIRSQGKSWNEVKALAQNRTRWRVFTEALCST</sequence>
<dbReference type="PANTHER" id="PTHR47027">
    <property type="entry name" value="REVERSE TRANSCRIPTASE DOMAIN-CONTAINING PROTEIN"/>
    <property type="match status" value="1"/>
</dbReference>
<evidence type="ECO:0000313" key="3">
    <source>
        <dbReference type="Proteomes" id="UP001652700"/>
    </source>
</evidence>
<accession>A0ABM5KT72</accession>
<dbReference type="Proteomes" id="UP001652700">
    <property type="component" value="Unplaced"/>
</dbReference>
<dbReference type="GeneID" id="126889292"/>
<dbReference type="InterPro" id="IPR045609">
    <property type="entry name" value="DUF6451"/>
</dbReference>
<evidence type="ECO:0000313" key="2">
    <source>
        <dbReference type="EnsemblMetazoa" id="XP_050513376.1"/>
    </source>
</evidence>
<dbReference type="EnsemblMetazoa" id="XM_050657419.1">
    <property type="protein sequence ID" value="XP_050513376.1"/>
    <property type="gene ID" value="LOC126889292"/>
</dbReference>
<dbReference type="Pfam" id="PF20049">
    <property type="entry name" value="DUF6451"/>
    <property type="match status" value="1"/>
</dbReference>
<reference evidence="2" key="1">
    <citation type="submission" date="2025-05" db="UniProtKB">
        <authorList>
            <consortium name="EnsemblMetazoa"/>
        </authorList>
    </citation>
    <scope>IDENTIFICATION</scope>
</reference>
<name>A0ABM5KT72_DIAVI</name>
<feature type="domain" description="DUF6451" evidence="1">
    <location>
        <begin position="51"/>
        <end position="83"/>
    </location>
</feature>
<organism evidence="2 3">
    <name type="scientific">Diabrotica virgifera virgifera</name>
    <name type="common">western corn rootworm</name>
    <dbReference type="NCBI Taxonomy" id="50390"/>
    <lineage>
        <taxon>Eukaryota</taxon>
        <taxon>Metazoa</taxon>
        <taxon>Ecdysozoa</taxon>
        <taxon>Arthropoda</taxon>
        <taxon>Hexapoda</taxon>
        <taxon>Insecta</taxon>
        <taxon>Pterygota</taxon>
        <taxon>Neoptera</taxon>
        <taxon>Endopterygota</taxon>
        <taxon>Coleoptera</taxon>
        <taxon>Polyphaga</taxon>
        <taxon>Cucujiformia</taxon>
        <taxon>Chrysomeloidea</taxon>
        <taxon>Chrysomelidae</taxon>
        <taxon>Galerucinae</taxon>
        <taxon>Diabroticina</taxon>
        <taxon>Diabroticites</taxon>
        <taxon>Diabrotica</taxon>
    </lineage>
</organism>
<keyword evidence="3" id="KW-1185">Reference proteome</keyword>
<proteinExistence type="predicted"/>
<evidence type="ECO:0000259" key="1">
    <source>
        <dbReference type="Pfam" id="PF20049"/>
    </source>
</evidence>
<dbReference type="RefSeq" id="XP_050513376.1">
    <property type="nucleotide sequence ID" value="XM_050657419.1"/>
</dbReference>
<dbReference type="PANTHER" id="PTHR47027:SF25">
    <property type="entry name" value="REVERSE TRANSCRIPTASE DOMAIN-CONTAINING PROTEIN"/>
    <property type="match status" value="1"/>
</dbReference>
<protein>
    <recommendedName>
        <fullName evidence="1">DUF6451 domain-containing protein</fullName>
    </recommendedName>
</protein>